<feature type="binding site" evidence="12">
    <location>
        <position position="247"/>
    </location>
    <ligand>
        <name>Zn(2+)</name>
        <dbReference type="ChEBI" id="CHEBI:29105"/>
    </ligand>
</feature>
<dbReference type="HAMAP" id="MF_00388">
    <property type="entry name" value="LpxC"/>
    <property type="match status" value="1"/>
</dbReference>
<dbReference type="InterPro" id="IPR011334">
    <property type="entry name" value="UDP-acyl_GlcNac_deAcase_C"/>
</dbReference>
<evidence type="ECO:0000256" key="11">
    <source>
        <dbReference type="ARBA" id="ARBA00024535"/>
    </source>
</evidence>
<dbReference type="RefSeq" id="WP_126009452.1">
    <property type="nucleotide sequence ID" value="NZ_CP032509.1"/>
</dbReference>
<evidence type="ECO:0000256" key="7">
    <source>
        <dbReference type="ARBA" id="ARBA00022723"/>
    </source>
</evidence>
<gene>
    <name evidence="12" type="primary">lpxC</name>
    <name evidence="13" type="ORF">D5400_08380</name>
</gene>
<dbReference type="EC" id="3.5.1.108" evidence="4 12"/>
<evidence type="ECO:0000256" key="3">
    <source>
        <dbReference type="ARBA" id="ARBA00005002"/>
    </source>
</evidence>
<comment type="pathway">
    <text evidence="3 12">Glycolipid biosynthesis; lipid IV(A) biosynthesis; lipid IV(A) from (3R)-3-hydroxytetradecanoyl-[acyl-carrier-protein] and UDP-N-acetyl-alpha-D-glucosamine: step 2/6.</text>
</comment>
<dbReference type="InterPro" id="IPR020568">
    <property type="entry name" value="Ribosomal_Su5_D2-typ_SF"/>
</dbReference>
<sequence length="317" mass="33874">MISISSGNQTTIAHHVSLSGIGVHSGAEVTVRLHPGDIDSGVIFRRVFADGRREDIRAVSSKVVATDLCTVIGSASGATIGTIEHVMAAIAALDVDNIIIEVDGAEMPIMDGSARAFVEAIDEAGIVQLEARRRFIRVRKPVRVEMGGSWGEFLPHGTTRYEVTIDFDSAAIGRQVWAGDVTAGVFRSELARSRTFGFMRDVEKLWAAGFALGASLENAVVVSDDDSVINAEGLRYSDEFVRHKTLDAVGDLALAGAPIIGCFRSYRGGHKLNAIALKALLDDLSAYDIVEAPSAGAQRFRRADLVAVSPSFAPWAH</sequence>
<keyword evidence="5 12" id="KW-0444">Lipid biosynthesis</keyword>
<dbReference type="UniPathway" id="UPA00359">
    <property type="reaction ID" value="UER00478"/>
</dbReference>
<dbReference type="Proteomes" id="UP000268192">
    <property type="component" value="Chromosome"/>
</dbReference>
<dbReference type="Gene3D" id="3.30.1700.10">
    <property type="entry name" value="lpxc deacetylase, domain 2"/>
    <property type="match status" value="1"/>
</dbReference>
<dbReference type="AlphaFoldDB" id="A0A3S9B306"/>
<evidence type="ECO:0000256" key="6">
    <source>
        <dbReference type="ARBA" id="ARBA00022556"/>
    </source>
</evidence>
<feature type="binding site" evidence="12">
    <location>
        <position position="243"/>
    </location>
    <ligand>
        <name>Zn(2+)</name>
        <dbReference type="ChEBI" id="CHEBI:29105"/>
    </ligand>
</feature>
<evidence type="ECO:0000256" key="12">
    <source>
        <dbReference type="HAMAP-Rule" id="MF_00388"/>
    </source>
</evidence>
<evidence type="ECO:0000256" key="1">
    <source>
        <dbReference type="ARBA" id="ARBA00001947"/>
    </source>
</evidence>
<keyword evidence="8 12" id="KW-0378">Hydrolase</keyword>
<keyword evidence="6 12" id="KW-0441">Lipid A biosynthesis</keyword>
<keyword evidence="9 12" id="KW-0862">Zinc</keyword>
<keyword evidence="10 12" id="KW-0443">Lipid metabolism</keyword>
<evidence type="ECO:0000256" key="10">
    <source>
        <dbReference type="ARBA" id="ARBA00023098"/>
    </source>
</evidence>
<comment type="cofactor">
    <cofactor evidence="1 12">
        <name>Zn(2+)</name>
        <dbReference type="ChEBI" id="CHEBI:29105"/>
    </cofactor>
</comment>
<dbReference type="Gene3D" id="3.30.230.20">
    <property type="entry name" value="lpxc deacetylase, domain 1"/>
    <property type="match status" value="1"/>
</dbReference>
<dbReference type="PANTHER" id="PTHR33694">
    <property type="entry name" value="UDP-3-O-ACYL-N-ACETYLGLUCOSAMINE DEACETYLASE 1, MITOCHONDRIAL-RELATED"/>
    <property type="match status" value="1"/>
</dbReference>
<evidence type="ECO:0000313" key="14">
    <source>
        <dbReference type="Proteomes" id="UP000268192"/>
    </source>
</evidence>
<dbReference type="NCBIfam" id="TIGR00325">
    <property type="entry name" value="lpxC"/>
    <property type="match status" value="1"/>
</dbReference>
<dbReference type="GO" id="GO:0046872">
    <property type="term" value="F:metal ion binding"/>
    <property type="evidence" value="ECO:0007669"/>
    <property type="project" value="UniProtKB-KW"/>
</dbReference>
<proteinExistence type="inferred from homology"/>
<comment type="similarity">
    <text evidence="12">Belongs to the LpxC family.</text>
</comment>
<evidence type="ECO:0000256" key="9">
    <source>
        <dbReference type="ARBA" id="ARBA00022833"/>
    </source>
</evidence>
<name>A0A3S9B306_9HYPH</name>
<dbReference type="PANTHER" id="PTHR33694:SF1">
    <property type="entry name" value="UDP-3-O-ACYL-N-ACETYLGLUCOSAMINE DEACETYLASE 1, MITOCHONDRIAL-RELATED"/>
    <property type="match status" value="1"/>
</dbReference>
<organism evidence="13 14">
    <name type="scientific">Georhizobium profundi</name>
    <dbReference type="NCBI Taxonomy" id="2341112"/>
    <lineage>
        <taxon>Bacteria</taxon>
        <taxon>Pseudomonadati</taxon>
        <taxon>Pseudomonadota</taxon>
        <taxon>Alphaproteobacteria</taxon>
        <taxon>Hyphomicrobiales</taxon>
        <taxon>Rhizobiaceae</taxon>
        <taxon>Georhizobium</taxon>
    </lineage>
</organism>
<dbReference type="SUPFAM" id="SSF54211">
    <property type="entry name" value="Ribosomal protein S5 domain 2-like"/>
    <property type="match status" value="2"/>
</dbReference>
<dbReference type="InterPro" id="IPR004463">
    <property type="entry name" value="UDP-acyl_GlcNac_deAcase"/>
</dbReference>
<evidence type="ECO:0000313" key="13">
    <source>
        <dbReference type="EMBL" id="AZN71282.1"/>
    </source>
</evidence>
<dbReference type="EMBL" id="CP032509">
    <property type="protein sequence ID" value="AZN71282.1"/>
    <property type="molecule type" value="Genomic_DNA"/>
</dbReference>
<accession>A0A3S9B306</accession>
<protein>
    <recommendedName>
        <fullName evidence="4 12">UDP-3-O-acyl-N-acetylglucosamine deacetylase</fullName>
        <shortName evidence="12">UDP-3-O-acyl-GlcNAc deacetylase</shortName>
        <ecNumber evidence="4 12">3.5.1.108</ecNumber>
    </recommendedName>
    <alternativeName>
        <fullName evidence="12">UDP-3-O-[R-3-hydroxymyristoyl]-N-acetylglucosamine deacetylase</fullName>
    </alternativeName>
</protein>
<dbReference type="InterPro" id="IPR015870">
    <property type="entry name" value="UDP-acyl_N-AcGlcN_deAcase_N"/>
</dbReference>
<evidence type="ECO:0000256" key="2">
    <source>
        <dbReference type="ARBA" id="ARBA00002923"/>
    </source>
</evidence>
<keyword evidence="7 12" id="KW-0479">Metal-binding</keyword>
<evidence type="ECO:0000256" key="8">
    <source>
        <dbReference type="ARBA" id="ARBA00022801"/>
    </source>
</evidence>
<evidence type="ECO:0000256" key="5">
    <source>
        <dbReference type="ARBA" id="ARBA00022516"/>
    </source>
</evidence>
<feature type="active site" description="Proton donor" evidence="12">
    <location>
        <position position="270"/>
    </location>
</feature>
<reference evidence="13 14" key="1">
    <citation type="submission" date="2018-09" db="EMBL/GenBank/DDBJ databases">
        <title>Marinorhizobium profundi gen. nov., sp. nov., isolated from a deep-sea sediment sample from the New Britain Trench and proposal of Marinorhizobiaceae fam. nov. in the order Rhizobiales of the class Alphaproteobacteria.</title>
        <authorList>
            <person name="Cao J."/>
        </authorList>
    </citation>
    <scope>NUCLEOTIDE SEQUENCE [LARGE SCALE GENOMIC DNA]</scope>
    <source>
        <strain evidence="13 14">WS11</strain>
    </source>
</reference>
<dbReference type="KEGG" id="abaw:D5400_08380"/>
<dbReference type="OrthoDB" id="9802746at2"/>
<dbReference type="Pfam" id="PF03331">
    <property type="entry name" value="LpxC"/>
    <property type="match status" value="1"/>
</dbReference>
<dbReference type="GO" id="GO:0103117">
    <property type="term" value="F:UDP-3-O-acyl-N-acetylglucosamine deacetylase activity"/>
    <property type="evidence" value="ECO:0007669"/>
    <property type="project" value="UniProtKB-UniRule"/>
</dbReference>
<feature type="binding site" evidence="12">
    <location>
        <position position="85"/>
    </location>
    <ligand>
        <name>Zn(2+)</name>
        <dbReference type="ChEBI" id="CHEBI:29105"/>
    </ligand>
</feature>
<keyword evidence="14" id="KW-1185">Reference proteome</keyword>
<comment type="catalytic activity">
    <reaction evidence="11 12">
        <text>a UDP-3-O-[(3R)-3-hydroxyacyl]-N-acetyl-alpha-D-glucosamine + H2O = a UDP-3-O-[(3R)-3-hydroxyacyl]-alpha-D-glucosamine + acetate</text>
        <dbReference type="Rhea" id="RHEA:67816"/>
        <dbReference type="ChEBI" id="CHEBI:15377"/>
        <dbReference type="ChEBI" id="CHEBI:30089"/>
        <dbReference type="ChEBI" id="CHEBI:137740"/>
        <dbReference type="ChEBI" id="CHEBI:173225"/>
        <dbReference type="EC" id="3.5.1.108"/>
    </reaction>
</comment>
<comment type="function">
    <text evidence="2 12">Catalyzes the hydrolysis of UDP-3-O-myristoyl-N-acetylglucosamine to form UDP-3-O-myristoylglucosamine and acetate, the committed step in lipid A biosynthesis.</text>
</comment>
<evidence type="ECO:0000256" key="4">
    <source>
        <dbReference type="ARBA" id="ARBA00012745"/>
    </source>
</evidence>
<dbReference type="GO" id="GO:0009245">
    <property type="term" value="P:lipid A biosynthetic process"/>
    <property type="evidence" value="ECO:0007669"/>
    <property type="project" value="UniProtKB-UniRule"/>
</dbReference>
<dbReference type="GO" id="GO:0016020">
    <property type="term" value="C:membrane"/>
    <property type="evidence" value="ECO:0007669"/>
    <property type="project" value="GOC"/>
</dbReference>